<name>D9X9L4_STRVT</name>
<evidence type="ECO:0000313" key="1">
    <source>
        <dbReference type="EMBL" id="EFL34244.1"/>
    </source>
</evidence>
<gene>
    <name evidence="1" type="ORF">SSQG_04762</name>
</gene>
<keyword evidence="2" id="KW-1185">Reference proteome</keyword>
<sequence length="61" mass="6312">MGRPFGRGEVGLGTAAIGLTFHCRLADGPPRIVRAMRLQDPGQRGFAFTAAVGTRPASTGS</sequence>
<proteinExistence type="predicted"/>
<dbReference type="AlphaFoldDB" id="D9X9L4"/>
<reference evidence="2" key="1">
    <citation type="submission" date="2009-02" db="EMBL/GenBank/DDBJ databases">
        <title>Annotation of Streptomyces viridochromogenes strain DSM 40736.</title>
        <authorList>
            <consortium name="The Broad Institute Genome Sequencing Platform"/>
            <consortium name="Broad Institute Microbial Sequencing Center"/>
            <person name="Fischbach M."/>
            <person name="Godfrey P."/>
            <person name="Ward D."/>
            <person name="Young S."/>
            <person name="Zeng Q."/>
            <person name="Koehrsen M."/>
            <person name="Alvarado L."/>
            <person name="Berlin A.M."/>
            <person name="Bochicchio J."/>
            <person name="Borenstein D."/>
            <person name="Chapman S.B."/>
            <person name="Chen Z."/>
            <person name="Engels R."/>
            <person name="Freedman E."/>
            <person name="Gellesch M."/>
            <person name="Goldberg J."/>
            <person name="Griggs A."/>
            <person name="Gujja S."/>
            <person name="Heilman E.R."/>
            <person name="Heiman D.I."/>
            <person name="Hepburn T.A."/>
            <person name="Howarth C."/>
            <person name="Jen D."/>
            <person name="Larson L."/>
            <person name="Lewis B."/>
            <person name="Mehta T."/>
            <person name="Park D."/>
            <person name="Pearson M."/>
            <person name="Richards J."/>
            <person name="Roberts A."/>
            <person name="Saif S."/>
            <person name="Shea T.D."/>
            <person name="Shenoy N."/>
            <person name="Sisk P."/>
            <person name="Stolte C."/>
            <person name="Sykes S.N."/>
            <person name="Thomson T."/>
            <person name="Walk T."/>
            <person name="White J."/>
            <person name="Yandava C."/>
            <person name="Straight P."/>
            <person name="Clardy J."/>
            <person name="Hung D."/>
            <person name="Kolter R."/>
            <person name="Mekalanos J."/>
            <person name="Walker S."/>
            <person name="Walsh C.T."/>
            <person name="Wieland-Brown L.C."/>
            <person name="Haas B."/>
            <person name="Nusbaum C."/>
            <person name="Birren B."/>
        </authorList>
    </citation>
    <scope>NUCLEOTIDE SEQUENCE [LARGE SCALE GENOMIC DNA]</scope>
    <source>
        <strain evidence="2">DSM 40736 / JCM 4977 / BCRC 1201 / Tue 494</strain>
    </source>
</reference>
<dbReference type="HOGENOM" id="CLU_2921025_0_0_11"/>
<evidence type="ECO:0000313" key="2">
    <source>
        <dbReference type="Proteomes" id="UP000004184"/>
    </source>
</evidence>
<dbReference type="Proteomes" id="UP000004184">
    <property type="component" value="Unassembled WGS sequence"/>
</dbReference>
<organism evidence="1 2">
    <name type="scientific">Streptomyces viridochromogenes (strain DSM 40736 / JCM 4977 / BCRC 1201 / Tue 494)</name>
    <dbReference type="NCBI Taxonomy" id="591159"/>
    <lineage>
        <taxon>Bacteria</taxon>
        <taxon>Bacillati</taxon>
        <taxon>Actinomycetota</taxon>
        <taxon>Actinomycetes</taxon>
        <taxon>Kitasatosporales</taxon>
        <taxon>Streptomycetaceae</taxon>
        <taxon>Streptomyces</taxon>
    </lineage>
</organism>
<accession>D9X9L4</accession>
<dbReference type="EMBL" id="GG657757">
    <property type="protein sequence ID" value="EFL34244.1"/>
    <property type="molecule type" value="Genomic_DNA"/>
</dbReference>
<protein>
    <submittedName>
        <fullName evidence="1">Uncharacterized protein</fullName>
    </submittedName>
</protein>
<dbReference type="STRING" id="591159.SSQG_04762"/>